<feature type="site" description="Cleavage; by autolysis" evidence="10">
    <location>
        <begin position="190"/>
        <end position="191"/>
    </location>
</feature>
<dbReference type="AlphaFoldDB" id="E6TP60"/>
<dbReference type="Proteomes" id="UP000008916">
    <property type="component" value="Chromosome"/>
</dbReference>
<dbReference type="EMBL" id="CP002385">
    <property type="protein sequence ID" value="ADT99493.1"/>
    <property type="molecule type" value="Genomic_DNA"/>
</dbReference>
<evidence type="ECO:0000256" key="1">
    <source>
        <dbReference type="ARBA" id="ARBA00006774"/>
    </source>
</evidence>
<comment type="pathway">
    <text evidence="10">Amino-acid biosynthesis; L-arginine biosynthesis; N(2)-acetyl-L-ornithine from L-glutamate: step 1/4.</text>
</comment>
<comment type="function">
    <text evidence="10">Catalyzes two activities which are involved in the cyclic version of arginine biosynthesis: the synthesis of N-acetylglutamate from glutamate and acetyl-CoA as the acetyl donor, and of ornithine by transacetylation between N(2)-acetylornithine and glutamate.</text>
</comment>
<comment type="catalytic activity">
    <reaction evidence="10">
        <text>L-glutamate + acetyl-CoA = N-acetyl-L-glutamate + CoA + H(+)</text>
        <dbReference type="Rhea" id="RHEA:24292"/>
        <dbReference type="ChEBI" id="CHEBI:15378"/>
        <dbReference type="ChEBI" id="CHEBI:29985"/>
        <dbReference type="ChEBI" id="CHEBI:44337"/>
        <dbReference type="ChEBI" id="CHEBI:57287"/>
        <dbReference type="ChEBI" id="CHEBI:57288"/>
        <dbReference type="EC" id="2.3.1.1"/>
    </reaction>
</comment>
<comment type="pathway">
    <text evidence="10">Amino-acid biosynthesis; L-arginine biosynthesis; L-ornithine and N-acetyl-L-glutamate from L-glutamate and N(2)-acetyl-L-ornithine (cyclic): step 1/1.</text>
</comment>
<dbReference type="CDD" id="cd02152">
    <property type="entry name" value="OAT"/>
    <property type="match status" value="1"/>
</dbReference>
<keyword evidence="9 10" id="KW-0012">Acyltransferase</keyword>
<dbReference type="PANTHER" id="PTHR23100">
    <property type="entry name" value="ARGININE BIOSYNTHESIS BIFUNCTIONAL PROTEIN ARGJ"/>
    <property type="match status" value="1"/>
</dbReference>
<dbReference type="FunFam" id="3.10.20.340:FF:000005">
    <property type="entry name" value="Arginine biosynthesis bifunctional protein ArgJ"/>
    <property type="match status" value="1"/>
</dbReference>
<dbReference type="Gene3D" id="3.10.20.340">
    <property type="entry name" value="ArgJ beta chain, C-terminal domain"/>
    <property type="match status" value="1"/>
</dbReference>
<dbReference type="KEGG" id="msp:Mspyr1_28710"/>
<dbReference type="EC" id="2.3.1.35" evidence="10"/>
<keyword evidence="5 10" id="KW-0028">Amino-acid biosynthesis</keyword>
<dbReference type="HOGENOM" id="CLU_027172_2_0_11"/>
<feature type="binding site" evidence="10">
    <location>
        <position position="395"/>
    </location>
    <ligand>
        <name>substrate</name>
    </ligand>
</feature>
<dbReference type="NCBIfam" id="NF003802">
    <property type="entry name" value="PRK05388.1"/>
    <property type="match status" value="1"/>
</dbReference>
<name>E6TP60_MYCSR</name>
<dbReference type="NCBIfam" id="TIGR00120">
    <property type="entry name" value="ArgJ"/>
    <property type="match status" value="1"/>
</dbReference>
<dbReference type="InterPro" id="IPR016117">
    <property type="entry name" value="ArgJ-like_dom_sf"/>
</dbReference>
<keyword evidence="7 10" id="KW-0068">Autocatalytic cleavage</keyword>
<evidence type="ECO:0000256" key="2">
    <source>
        <dbReference type="ARBA" id="ARBA00011475"/>
    </source>
</evidence>
<comment type="catalytic activity">
    <reaction evidence="10">
        <text>N(2)-acetyl-L-ornithine + L-glutamate = N-acetyl-L-glutamate + L-ornithine</text>
        <dbReference type="Rhea" id="RHEA:15349"/>
        <dbReference type="ChEBI" id="CHEBI:29985"/>
        <dbReference type="ChEBI" id="CHEBI:44337"/>
        <dbReference type="ChEBI" id="CHEBI:46911"/>
        <dbReference type="ChEBI" id="CHEBI:57805"/>
        <dbReference type="EC" id="2.3.1.35"/>
    </reaction>
</comment>
<dbReference type="Gene3D" id="3.60.70.12">
    <property type="entry name" value="L-amino peptidase D-ALA esterase/amidase"/>
    <property type="match status" value="1"/>
</dbReference>
<dbReference type="InterPro" id="IPR042195">
    <property type="entry name" value="ArgJ_beta_C"/>
</dbReference>
<dbReference type="Pfam" id="PF01960">
    <property type="entry name" value="ArgJ"/>
    <property type="match status" value="1"/>
</dbReference>
<dbReference type="GO" id="GO:0004042">
    <property type="term" value="F:L-glutamate N-acetyltransferase activity"/>
    <property type="evidence" value="ECO:0007669"/>
    <property type="project" value="UniProtKB-UniRule"/>
</dbReference>
<dbReference type="GO" id="GO:0006592">
    <property type="term" value="P:ornithine biosynthetic process"/>
    <property type="evidence" value="ECO:0007669"/>
    <property type="project" value="TreeGrafter"/>
</dbReference>
<dbReference type="GO" id="GO:0005737">
    <property type="term" value="C:cytoplasm"/>
    <property type="evidence" value="ECO:0007669"/>
    <property type="project" value="UniProtKB-SubCell"/>
</dbReference>
<evidence type="ECO:0000256" key="7">
    <source>
        <dbReference type="ARBA" id="ARBA00022813"/>
    </source>
</evidence>
<dbReference type="PANTHER" id="PTHR23100:SF0">
    <property type="entry name" value="ARGININE BIOSYNTHESIS BIFUNCTIONAL PROTEIN ARGJ, MITOCHONDRIAL"/>
    <property type="match status" value="1"/>
</dbReference>
<feature type="binding site" evidence="10">
    <location>
        <position position="271"/>
    </location>
    <ligand>
        <name>substrate</name>
    </ligand>
</feature>
<comment type="similarity">
    <text evidence="1 10">Belongs to the ArgJ family.</text>
</comment>
<evidence type="ECO:0000256" key="8">
    <source>
        <dbReference type="ARBA" id="ARBA00023268"/>
    </source>
</evidence>
<proteinExistence type="inferred from homology"/>
<evidence type="ECO:0000313" key="12">
    <source>
        <dbReference type="Proteomes" id="UP000008916"/>
    </source>
</evidence>
<dbReference type="Gene3D" id="3.30.2330.10">
    <property type="entry name" value="arginine biosynthesis bifunctional protein suprefamily"/>
    <property type="match status" value="1"/>
</dbReference>
<dbReference type="UniPathway" id="UPA00068">
    <property type="reaction ID" value="UER00106"/>
</dbReference>
<reference evidence="11 12" key="1">
    <citation type="journal article" date="2011" name="Stand. Genomic Sci.">
        <title>Complete genome sequence of Mycobacterium sp. strain (Spyr1) and reclassification to Mycobacterium gilvum Spyr1.</title>
        <authorList>
            <person name="Kallimanis A."/>
            <person name="Karabika E."/>
            <person name="Mavromatis K."/>
            <person name="Lapidus A."/>
            <person name="Labutti K.M."/>
            <person name="Liolios K."/>
            <person name="Ivanova N."/>
            <person name="Goodwin L."/>
            <person name="Woyke T."/>
            <person name="Velentzas A.D."/>
            <person name="Perisynakis A."/>
            <person name="Ouzounis C.C."/>
            <person name="Kyrpides N.C."/>
            <person name="Koukkou A.I."/>
            <person name="Drainas C."/>
        </authorList>
    </citation>
    <scope>NUCLEOTIDE SEQUENCE [LARGE SCALE GENOMIC DNA]</scope>
    <source>
        <strain evidence="12">DSM 45189 / LMG 24558 / Spyr1</strain>
    </source>
</reference>
<evidence type="ECO:0000256" key="6">
    <source>
        <dbReference type="ARBA" id="ARBA00022679"/>
    </source>
</evidence>
<protein>
    <recommendedName>
        <fullName evidence="10">Arginine biosynthesis bifunctional protein ArgJ</fullName>
    </recommendedName>
    <domain>
        <recommendedName>
            <fullName evidence="10">Glutamate N-acetyltransferase</fullName>
            <ecNumber evidence="10">2.3.1.35</ecNumber>
        </recommendedName>
        <alternativeName>
            <fullName evidence="10">Ornithine acetyltransferase</fullName>
            <shortName evidence="10">OATase</shortName>
        </alternativeName>
        <alternativeName>
            <fullName evidence="10">Ornithine transacetylase</fullName>
        </alternativeName>
    </domain>
    <domain>
        <recommendedName>
            <fullName evidence="10">Amino-acid acetyltransferase</fullName>
            <ecNumber evidence="10">2.3.1.1</ecNumber>
        </recommendedName>
        <alternativeName>
            <fullName evidence="10">N-acetylglutamate synthase</fullName>
            <shortName evidence="10">AGSase</shortName>
        </alternativeName>
    </domain>
    <component>
        <recommendedName>
            <fullName evidence="10">Arginine biosynthesis bifunctional protein ArgJ alpha chain</fullName>
        </recommendedName>
    </component>
    <component>
        <recommendedName>
            <fullName evidence="10">Arginine biosynthesis bifunctional protein ArgJ beta chain</fullName>
        </recommendedName>
    </component>
</protein>
<feature type="chain" id="PRO_5023294781" description="Arginine biosynthesis bifunctional protein ArgJ alpha chain" evidence="10">
    <location>
        <begin position="1"/>
        <end position="190"/>
    </location>
</feature>
<evidence type="ECO:0000256" key="5">
    <source>
        <dbReference type="ARBA" id="ARBA00022605"/>
    </source>
</evidence>
<organism evidence="11 12">
    <name type="scientific">Mycolicibacterium gilvum (strain DSM 45189 / LMG 24558 / Spyr1)</name>
    <name type="common">Mycobacterium gilvum</name>
    <dbReference type="NCBI Taxonomy" id="278137"/>
    <lineage>
        <taxon>Bacteria</taxon>
        <taxon>Bacillati</taxon>
        <taxon>Actinomycetota</taxon>
        <taxon>Actinomycetes</taxon>
        <taxon>Mycobacteriales</taxon>
        <taxon>Mycobacteriaceae</taxon>
        <taxon>Mycolicibacterium</taxon>
    </lineage>
</organism>
<dbReference type="HAMAP" id="MF_01106">
    <property type="entry name" value="ArgJ"/>
    <property type="match status" value="1"/>
</dbReference>
<feature type="binding site" evidence="10">
    <location>
        <position position="390"/>
    </location>
    <ligand>
        <name>substrate</name>
    </ligand>
</feature>
<dbReference type="SUPFAM" id="SSF56266">
    <property type="entry name" value="DmpA/ArgJ-like"/>
    <property type="match status" value="1"/>
</dbReference>
<dbReference type="RefSeq" id="WP_013471752.1">
    <property type="nucleotide sequence ID" value="NC_014814.1"/>
</dbReference>
<gene>
    <name evidence="10" type="primary">argJ</name>
    <name evidence="11" type="ordered locus">Mspyr1_28710</name>
</gene>
<keyword evidence="6 10" id="KW-0808">Transferase</keyword>
<feature type="active site" description="Nucleophile" evidence="10">
    <location>
        <position position="191"/>
    </location>
</feature>
<evidence type="ECO:0000313" key="11">
    <source>
        <dbReference type="EMBL" id="ADT99493.1"/>
    </source>
</evidence>
<keyword evidence="12" id="KW-1185">Reference proteome</keyword>
<dbReference type="InterPro" id="IPR002813">
    <property type="entry name" value="Arg_biosynth_ArgJ"/>
</dbReference>
<comment type="subunit">
    <text evidence="2 10">Heterotetramer of two alpha and two beta chains.</text>
</comment>
<evidence type="ECO:0000256" key="3">
    <source>
        <dbReference type="ARBA" id="ARBA00022490"/>
    </source>
</evidence>
<evidence type="ECO:0000256" key="10">
    <source>
        <dbReference type="HAMAP-Rule" id="MF_01106"/>
    </source>
</evidence>
<feature type="site" description="Involved in the stabilization of negative charge on the oxyanion by the formation of the oxyanion hole" evidence="10">
    <location>
        <position position="119"/>
    </location>
</feature>
<dbReference type="GO" id="GO:0006526">
    <property type="term" value="P:L-arginine biosynthetic process"/>
    <property type="evidence" value="ECO:0007669"/>
    <property type="project" value="UniProtKB-UniRule"/>
</dbReference>
<evidence type="ECO:0000256" key="9">
    <source>
        <dbReference type="ARBA" id="ARBA00023315"/>
    </source>
</evidence>
<dbReference type="EC" id="2.3.1.1" evidence="10"/>
<feature type="binding site" evidence="10">
    <location>
        <position position="157"/>
    </location>
    <ligand>
        <name>substrate</name>
    </ligand>
</feature>
<dbReference type="GO" id="GO:0004358">
    <property type="term" value="F:L-glutamate N-acetyltransferase activity, acting on acetyl-L-ornithine as donor"/>
    <property type="evidence" value="ECO:0007669"/>
    <property type="project" value="UniProtKB-UniRule"/>
</dbReference>
<evidence type="ECO:0000256" key="4">
    <source>
        <dbReference type="ARBA" id="ARBA00022571"/>
    </source>
</evidence>
<comment type="subcellular location">
    <subcellularLocation>
        <location evidence="10">Cytoplasm</location>
    </subcellularLocation>
</comment>
<keyword evidence="8 10" id="KW-0511">Multifunctional enzyme</keyword>
<sequence>MLRTQGVTAPAGFRAAGIAAGIKASGKLDLALVFNEGPDHSAAAVFTRNKIKAAPVLWTQQVLTTGRLRAVILNSGGANACTGPGGFQDTHATAEAVAAALSAWGTETGAIEVAVCSTGLIGDRLPMDKVSAGVREIVHEMAGGLSGGEEAARAIMTTDTVPKQVALHHEGNWTVGGMAKGAGMLAPSLATMLCVITTDAVAGPEALQSALKNAVARTFDRLDVDGSCSTNDTVLLLSSGASEVTPSQDALDDAVLRVCDDLCAQLQADAEGVTKRVLITVTGAESEDDAVTAARVIARDSLVKTALFGSDPNWGRVLAAVGMAPVKLDAEQITVSFNGSPVCVDSVGAPGARDVDLSGEEIAVVVDLGVGSGSASIRTTDLSHAYVEENSAYSS</sequence>
<feature type="site" description="Involved in the stabilization of negative charge on the oxyanion by the formation of the oxyanion hole" evidence="10">
    <location>
        <position position="118"/>
    </location>
</feature>
<keyword evidence="4 10" id="KW-0055">Arginine biosynthesis</keyword>
<accession>E6TP60</accession>
<feature type="binding site" evidence="10">
    <location>
        <position position="180"/>
    </location>
    <ligand>
        <name>substrate</name>
    </ligand>
</feature>
<feature type="chain" id="PRO_5023294780" description="Arginine biosynthesis bifunctional protein ArgJ beta chain" evidence="10">
    <location>
        <begin position="191"/>
        <end position="395"/>
    </location>
</feature>
<keyword evidence="3 10" id="KW-0963">Cytoplasm</keyword>
<feature type="binding site" evidence="10">
    <location>
        <position position="191"/>
    </location>
    <ligand>
        <name>substrate</name>
    </ligand>
</feature>